<dbReference type="Gene3D" id="3.40.50.300">
    <property type="entry name" value="P-loop containing nucleotide triphosphate hydrolases"/>
    <property type="match status" value="1"/>
</dbReference>
<evidence type="ECO:0000256" key="5">
    <source>
        <dbReference type="ARBA" id="ARBA00022741"/>
    </source>
</evidence>
<keyword evidence="11" id="KW-1185">Reference proteome</keyword>
<dbReference type="GO" id="GO:0046316">
    <property type="term" value="F:gluconokinase activity"/>
    <property type="evidence" value="ECO:0007669"/>
    <property type="project" value="UniProtKB-EC"/>
</dbReference>
<evidence type="ECO:0000256" key="4">
    <source>
        <dbReference type="ARBA" id="ARBA00022679"/>
    </source>
</evidence>
<keyword evidence="5" id="KW-0547">Nucleotide-binding</keyword>
<organism evidence="10 11">
    <name type="scientific">Edaphochlamys debaryana</name>
    <dbReference type="NCBI Taxonomy" id="47281"/>
    <lineage>
        <taxon>Eukaryota</taxon>
        <taxon>Viridiplantae</taxon>
        <taxon>Chlorophyta</taxon>
        <taxon>core chlorophytes</taxon>
        <taxon>Chlorophyceae</taxon>
        <taxon>CS clade</taxon>
        <taxon>Chlamydomonadales</taxon>
        <taxon>Chlamydomonadales incertae sedis</taxon>
        <taxon>Edaphochlamys</taxon>
    </lineage>
</organism>
<dbReference type="InterPro" id="IPR006001">
    <property type="entry name" value="Therm_gnt_kin"/>
</dbReference>
<keyword evidence="7" id="KW-0067">ATP-binding</keyword>
<evidence type="ECO:0000256" key="7">
    <source>
        <dbReference type="ARBA" id="ARBA00022840"/>
    </source>
</evidence>
<dbReference type="PANTHER" id="PTHR43442:SF3">
    <property type="entry name" value="GLUCONOKINASE-RELATED"/>
    <property type="match status" value="1"/>
</dbReference>
<dbReference type="AlphaFoldDB" id="A0A835Y0Z6"/>
<evidence type="ECO:0000256" key="8">
    <source>
        <dbReference type="ARBA" id="ARBA00029835"/>
    </source>
</evidence>
<evidence type="ECO:0000256" key="2">
    <source>
        <dbReference type="ARBA" id="ARBA00008420"/>
    </source>
</evidence>
<dbReference type="GO" id="GO:0005524">
    <property type="term" value="F:ATP binding"/>
    <property type="evidence" value="ECO:0007669"/>
    <property type="project" value="UniProtKB-KW"/>
</dbReference>
<protein>
    <recommendedName>
        <fullName evidence="3">gluconokinase</fullName>
        <ecNumber evidence="3">2.7.1.12</ecNumber>
    </recommendedName>
    <alternativeName>
        <fullName evidence="8">Gluconate kinase</fullName>
    </alternativeName>
</protein>
<dbReference type="Pfam" id="PF13671">
    <property type="entry name" value="AAA_33"/>
    <property type="match status" value="1"/>
</dbReference>
<proteinExistence type="inferred from homology"/>
<comment type="catalytic activity">
    <reaction evidence="9">
        <text>D-gluconate + ATP = 6-phospho-D-gluconate + ADP + H(+)</text>
        <dbReference type="Rhea" id="RHEA:19433"/>
        <dbReference type="ChEBI" id="CHEBI:15378"/>
        <dbReference type="ChEBI" id="CHEBI:18391"/>
        <dbReference type="ChEBI" id="CHEBI:30616"/>
        <dbReference type="ChEBI" id="CHEBI:58759"/>
        <dbReference type="ChEBI" id="CHEBI:456216"/>
        <dbReference type="EC" id="2.7.1.12"/>
    </reaction>
</comment>
<comment type="caution">
    <text evidence="10">The sequence shown here is derived from an EMBL/GenBank/DDBJ whole genome shotgun (WGS) entry which is preliminary data.</text>
</comment>
<dbReference type="UniPathway" id="UPA00792"/>
<comment type="pathway">
    <text evidence="1">Carbohydrate acid metabolism; D-gluconate degradation.</text>
</comment>
<dbReference type="SUPFAM" id="SSF52540">
    <property type="entry name" value="P-loop containing nucleoside triphosphate hydrolases"/>
    <property type="match status" value="1"/>
</dbReference>
<accession>A0A835Y0Z6</accession>
<evidence type="ECO:0000256" key="6">
    <source>
        <dbReference type="ARBA" id="ARBA00022777"/>
    </source>
</evidence>
<dbReference type="EC" id="2.7.1.12" evidence="3"/>
<dbReference type="PANTHER" id="PTHR43442">
    <property type="entry name" value="GLUCONOKINASE-RELATED"/>
    <property type="match status" value="1"/>
</dbReference>
<reference evidence="10" key="1">
    <citation type="journal article" date="2020" name="bioRxiv">
        <title>Comparative genomics of Chlamydomonas.</title>
        <authorList>
            <person name="Craig R.J."/>
            <person name="Hasan A.R."/>
            <person name="Ness R.W."/>
            <person name="Keightley P.D."/>
        </authorList>
    </citation>
    <scope>NUCLEOTIDE SEQUENCE</scope>
    <source>
        <strain evidence="10">CCAP 11/70</strain>
    </source>
</reference>
<gene>
    <name evidence="10" type="ORF">HYH03_012380</name>
</gene>
<evidence type="ECO:0000313" key="10">
    <source>
        <dbReference type="EMBL" id="KAG2489154.1"/>
    </source>
</evidence>
<keyword evidence="6" id="KW-0418">Kinase</keyword>
<keyword evidence="4" id="KW-0808">Transferase</keyword>
<dbReference type="Proteomes" id="UP000612055">
    <property type="component" value="Unassembled WGS sequence"/>
</dbReference>
<sequence length="209" mass="21641">MADADILVVVAMGPSGCGKSTVGQLLAMRLGCPFLEGDALHPQANIDKMASGVPLTDEDRLPWLLAIHARIREALDFGDRLVVSCSALKPSYRRVLAFGAPDPAPPPSAPSTHAPGPGRPYGRVGFVLLRPSRAVLASRLAARRGHFMPPALLASQLAALAVEPGEVLAEFKGGDGGGEEGEAERDELFPEPGAIVEAVAARLLGGGEG</sequence>
<evidence type="ECO:0000313" key="11">
    <source>
        <dbReference type="Proteomes" id="UP000612055"/>
    </source>
</evidence>
<dbReference type="EMBL" id="JAEHOE010000076">
    <property type="protein sequence ID" value="KAG2489154.1"/>
    <property type="molecule type" value="Genomic_DNA"/>
</dbReference>
<evidence type="ECO:0000256" key="9">
    <source>
        <dbReference type="ARBA" id="ARBA00048090"/>
    </source>
</evidence>
<comment type="similarity">
    <text evidence="2">Belongs to the gluconokinase GntK/GntV family.</text>
</comment>
<dbReference type="CDD" id="cd02021">
    <property type="entry name" value="GntK"/>
    <property type="match status" value="1"/>
</dbReference>
<evidence type="ECO:0000256" key="3">
    <source>
        <dbReference type="ARBA" id="ARBA00012054"/>
    </source>
</evidence>
<dbReference type="GO" id="GO:0005975">
    <property type="term" value="P:carbohydrate metabolic process"/>
    <property type="evidence" value="ECO:0007669"/>
    <property type="project" value="InterPro"/>
</dbReference>
<evidence type="ECO:0000256" key="1">
    <source>
        <dbReference type="ARBA" id="ARBA00004875"/>
    </source>
</evidence>
<dbReference type="GO" id="GO:0005737">
    <property type="term" value="C:cytoplasm"/>
    <property type="evidence" value="ECO:0007669"/>
    <property type="project" value="TreeGrafter"/>
</dbReference>
<name>A0A835Y0Z6_9CHLO</name>
<dbReference type="InterPro" id="IPR027417">
    <property type="entry name" value="P-loop_NTPase"/>
</dbReference>
<dbReference type="OrthoDB" id="275177at2759"/>